<dbReference type="InterPro" id="IPR051063">
    <property type="entry name" value="PDI"/>
</dbReference>
<gene>
    <name evidence="5" type="ORF">FA09DRAFT_328958</name>
</gene>
<dbReference type="PANTHER" id="PTHR45672:SF3">
    <property type="entry name" value="THIOREDOXIN DOMAIN-CONTAINING PROTEIN 5"/>
    <property type="match status" value="1"/>
</dbReference>
<accession>A0A316ZCF5</accession>
<dbReference type="InterPro" id="IPR036249">
    <property type="entry name" value="Thioredoxin-like_sf"/>
</dbReference>
<dbReference type="GO" id="GO:0005783">
    <property type="term" value="C:endoplasmic reticulum"/>
    <property type="evidence" value="ECO:0007669"/>
    <property type="project" value="TreeGrafter"/>
</dbReference>
<sequence>MRLNALLLGATALLSLALAAPAPAPIDYAFGDIHNPNLPHLTSATFTPSLSHGMWLVEFFSPYCPHCQQFAPIWQDVLEMQEHLATDSDFHMSRVNCIEQGDLCEAQKVLGYPALRLYADGQMVEQYSGKRTYDDVTAFVVARAADYRKLRASQAPAAAAAPAPAAAAPAAAPAPAPAAAAAAGAAQ</sequence>
<name>A0A316ZCF5_9BASI</name>
<dbReference type="GO" id="GO:0006457">
    <property type="term" value="P:protein folding"/>
    <property type="evidence" value="ECO:0007669"/>
    <property type="project" value="TreeGrafter"/>
</dbReference>
<dbReference type="PROSITE" id="PS00194">
    <property type="entry name" value="THIOREDOXIN_1"/>
    <property type="match status" value="1"/>
</dbReference>
<evidence type="ECO:0000256" key="1">
    <source>
        <dbReference type="ARBA" id="ARBA00006347"/>
    </source>
</evidence>
<evidence type="ECO:0000256" key="2">
    <source>
        <dbReference type="ARBA" id="ARBA00022729"/>
    </source>
</evidence>
<comment type="similarity">
    <text evidence="1">Belongs to the protein disulfide isomerase family.</text>
</comment>
<dbReference type="GO" id="GO:0003756">
    <property type="term" value="F:protein disulfide isomerase activity"/>
    <property type="evidence" value="ECO:0007669"/>
    <property type="project" value="TreeGrafter"/>
</dbReference>
<keyword evidence="2 3" id="KW-0732">Signal</keyword>
<protein>
    <submittedName>
        <fullName evidence="5">Thioredoxin-like protein</fullName>
    </submittedName>
</protein>
<feature type="domain" description="Thioredoxin" evidence="4">
    <location>
        <begin position="14"/>
        <end position="145"/>
    </location>
</feature>
<feature type="chain" id="PRO_5016404560" evidence="3">
    <location>
        <begin position="20"/>
        <end position="187"/>
    </location>
</feature>
<evidence type="ECO:0000259" key="4">
    <source>
        <dbReference type="PROSITE" id="PS51352"/>
    </source>
</evidence>
<reference evidence="5 6" key="1">
    <citation type="journal article" date="2018" name="Mol. Biol. Evol.">
        <title>Broad Genomic Sampling Reveals a Smut Pathogenic Ancestry of the Fungal Clade Ustilaginomycotina.</title>
        <authorList>
            <person name="Kijpornyongpan T."/>
            <person name="Mondo S.J."/>
            <person name="Barry K."/>
            <person name="Sandor L."/>
            <person name="Lee J."/>
            <person name="Lipzen A."/>
            <person name="Pangilinan J."/>
            <person name="LaButti K."/>
            <person name="Hainaut M."/>
            <person name="Henrissat B."/>
            <person name="Grigoriev I.V."/>
            <person name="Spatafora J.W."/>
            <person name="Aime M.C."/>
        </authorList>
    </citation>
    <scope>NUCLEOTIDE SEQUENCE [LARGE SCALE GENOMIC DNA]</scope>
    <source>
        <strain evidence="5 6">MCA 4186</strain>
    </source>
</reference>
<dbReference type="GeneID" id="37269522"/>
<keyword evidence="6" id="KW-1185">Reference proteome</keyword>
<dbReference type="Gene3D" id="3.40.30.10">
    <property type="entry name" value="Glutaredoxin"/>
    <property type="match status" value="1"/>
</dbReference>
<organism evidence="5 6">
    <name type="scientific">Tilletiopsis washingtonensis</name>
    <dbReference type="NCBI Taxonomy" id="58919"/>
    <lineage>
        <taxon>Eukaryota</taxon>
        <taxon>Fungi</taxon>
        <taxon>Dikarya</taxon>
        <taxon>Basidiomycota</taxon>
        <taxon>Ustilaginomycotina</taxon>
        <taxon>Exobasidiomycetes</taxon>
        <taxon>Entylomatales</taxon>
        <taxon>Entylomatales incertae sedis</taxon>
        <taxon>Tilletiopsis</taxon>
    </lineage>
</organism>
<proteinExistence type="inferred from homology"/>
<dbReference type="EMBL" id="KZ819289">
    <property type="protein sequence ID" value="PWN98996.1"/>
    <property type="molecule type" value="Genomic_DNA"/>
</dbReference>
<dbReference type="SUPFAM" id="SSF52833">
    <property type="entry name" value="Thioredoxin-like"/>
    <property type="match status" value="1"/>
</dbReference>
<evidence type="ECO:0000313" key="6">
    <source>
        <dbReference type="Proteomes" id="UP000245946"/>
    </source>
</evidence>
<dbReference type="Pfam" id="PF00085">
    <property type="entry name" value="Thioredoxin"/>
    <property type="match status" value="1"/>
</dbReference>
<dbReference type="InterPro" id="IPR013766">
    <property type="entry name" value="Thioredoxin_domain"/>
</dbReference>
<dbReference type="STRING" id="58919.A0A316ZCF5"/>
<dbReference type="InterPro" id="IPR017937">
    <property type="entry name" value="Thioredoxin_CS"/>
</dbReference>
<dbReference type="PROSITE" id="PS51352">
    <property type="entry name" value="THIOREDOXIN_2"/>
    <property type="match status" value="1"/>
</dbReference>
<evidence type="ECO:0000256" key="3">
    <source>
        <dbReference type="SAM" id="SignalP"/>
    </source>
</evidence>
<dbReference type="RefSeq" id="XP_025599275.1">
    <property type="nucleotide sequence ID" value="XM_025741978.1"/>
</dbReference>
<evidence type="ECO:0000313" key="5">
    <source>
        <dbReference type="EMBL" id="PWN98996.1"/>
    </source>
</evidence>
<dbReference type="PANTHER" id="PTHR45672">
    <property type="entry name" value="PROTEIN DISULFIDE-ISOMERASE C17H9.14C-RELATED"/>
    <property type="match status" value="1"/>
</dbReference>
<feature type="signal peptide" evidence="3">
    <location>
        <begin position="1"/>
        <end position="19"/>
    </location>
</feature>
<dbReference type="CDD" id="cd02961">
    <property type="entry name" value="PDI_a_family"/>
    <property type="match status" value="1"/>
</dbReference>
<dbReference type="AlphaFoldDB" id="A0A316ZCF5"/>
<dbReference type="OrthoDB" id="72053at2759"/>
<dbReference type="Proteomes" id="UP000245946">
    <property type="component" value="Unassembled WGS sequence"/>
</dbReference>